<accession>A0A9D4LZ64</accession>
<gene>
    <name evidence="1" type="ORF">DPMN_029775</name>
</gene>
<keyword evidence="2" id="KW-1185">Reference proteome</keyword>
<comment type="caution">
    <text evidence="1">The sequence shown here is derived from an EMBL/GenBank/DDBJ whole genome shotgun (WGS) entry which is preliminary data.</text>
</comment>
<dbReference type="Proteomes" id="UP000828390">
    <property type="component" value="Unassembled WGS sequence"/>
</dbReference>
<reference evidence="1" key="1">
    <citation type="journal article" date="2019" name="bioRxiv">
        <title>The Genome of the Zebra Mussel, Dreissena polymorpha: A Resource for Invasive Species Research.</title>
        <authorList>
            <person name="McCartney M.A."/>
            <person name="Auch B."/>
            <person name="Kono T."/>
            <person name="Mallez S."/>
            <person name="Zhang Y."/>
            <person name="Obille A."/>
            <person name="Becker A."/>
            <person name="Abrahante J.E."/>
            <person name="Garbe J."/>
            <person name="Badalamenti J.P."/>
            <person name="Herman A."/>
            <person name="Mangelson H."/>
            <person name="Liachko I."/>
            <person name="Sullivan S."/>
            <person name="Sone E.D."/>
            <person name="Koren S."/>
            <person name="Silverstein K.A.T."/>
            <person name="Beckman K.B."/>
            <person name="Gohl D.M."/>
        </authorList>
    </citation>
    <scope>NUCLEOTIDE SEQUENCE</scope>
    <source>
        <strain evidence="1">Duluth1</strain>
        <tissue evidence="1">Whole animal</tissue>
    </source>
</reference>
<dbReference type="AlphaFoldDB" id="A0A9D4LZ64"/>
<organism evidence="1 2">
    <name type="scientific">Dreissena polymorpha</name>
    <name type="common">Zebra mussel</name>
    <name type="synonym">Mytilus polymorpha</name>
    <dbReference type="NCBI Taxonomy" id="45954"/>
    <lineage>
        <taxon>Eukaryota</taxon>
        <taxon>Metazoa</taxon>
        <taxon>Spiralia</taxon>
        <taxon>Lophotrochozoa</taxon>
        <taxon>Mollusca</taxon>
        <taxon>Bivalvia</taxon>
        <taxon>Autobranchia</taxon>
        <taxon>Heteroconchia</taxon>
        <taxon>Euheterodonta</taxon>
        <taxon>Imparidentia</taxon>
        <taxon>Neoheterodontei</taxon>
        <taxon>Myida</taxon>
        <taxon>Dreissenoidea</taxon>
        <taxon>Dreissenidae</taxon>
        <taxon>Dreissena</taxon>
    </lineage>
</organism>
<proteinExistence type="predicted"/>
<evidence type="ECO:0000313" key="1">
    <source>
        <dbReference type="EMBL" id="KAH3866676.1"/>
    </source>
</evidence>
<dbReference type="EMBL" id="JAIWYP010000002">
    <property type="protein sequence ID" value="KAH3866676.1"/>
    <property type="molecule type" value="Genomic_DNA"/>
</dbReference>
<reference evidence="1" key="2">
    <citation type="submission" date="2020-11" db="EMBL/GenBank/DDBJ databases">
        <authorList>
            <person name="McCartney M.A."/>
            <person name="Auch B."/>
            <person name="Kono T."/>
            <person name="Mallez S."/>
            <person name="Becker A."/>
            <person name="Gohl D.M."/>
            <person name="Silverstein K.A.T."/>
            <person name="Koren S."/>
            <person name="Bechman K.B."/>
            <person name="Herman A."/>
            <person name="Abrahante J.E."/>
            <person name="Garbe J."/>
        </authorList>
    </citation>
    <scope>NUCLEOTIDE SEQUENCE</scope>
    <source>
        <strain evidence="1">Duluth1</strain>
        <tissue evidence="1">Whole animal</tissue>
    </source>
</reference>
<protein>
    <submittedName>
        <fullName evidence="1">Uncharacterized protein</fullName>
    </submittedName>
</protein>
<sequence>MKLHRYIDHDSQMTAIDFQVTRSNVKVTISDTYLSLFWHVDVSISNPQVVNPYEAGYEFRKMQILLNL</sequence>
<evidence type="ECO:0000313" key="2">
    <source>
        <dbReference type="Proteomes" id="UP000828390"/>
    </source>
</evidence>
<name>A0A9D4LZ64_DREPO</name>